<dbReference type="InterPro" id="IPR036986">
    <property type="entry name" value="S4_RNA-bd_sf"/>
</dbReference>
<sequence length="290" mass="32209">MSRNDNSRKGKTSGRGATNAKFKGGSKVNAPQKRVGKSKPAAPAEPIKKAPSKRTNTMEGIRLNKYISNSGICSRREADTYIATGLVSVNGKIINEMGYKVKLEDDVRFDGRRLSPEPMAYVLLNKPKGFATTTSDSKGNTVMDLVSNATSAKITPIGRLGRNSTGLLFFTNDDKLKEKLSKKGMERLFHIELDKNLKAADLQKIKDGLTIDGKKVEVIDVSYVKDKPKKEVGLKIKNMGNSIIRDIFDYLNYDVVKLDCVTLAHLTKKDLPRGRWKILTKQELELFGML</sequence>
<reference evidence="6 7" key="1">
    <citation type="submission" date="2019-08" db="EMBL/GenBank/DDBJ databases">
        <title>Ulvibacter marinistellae sp. nov., isolated from a starfish, Patiria pectinifera.</title>
        <authorList>
            <person name="Kawano K."/>
            <person name="Ushijima N."/>
            <person name="Kihara M."/>
            <person name="Itoh H."/>
        </authorList>
    </citation>
    <scope>NUCLEOTIDE SEQUENCE [LARGE SCALE GENOMIC DNA]</scope>
    <source>
        <strain evidence="6 7">KK4</strain>
    </source>
</reference>
<evidence type="ECO:0000256" key="4">
    <source>
        <dbReference type="SAM" id="MobiDB-lite"/>
    </source>
</evidence>
<dbReference type="PANTHER" id="PTHR47683">
    <property type="entry name" value="PSEUDOURIDINE SYNTHASE FAMILY PROTEIN-RELATED"/>
    <property type="match status" value="1"/>
</dbReference>
<proteinExistence type="inferred from homology"/>
<dbReference type="InterPro" id="IPR042092">
    <property type="entry name" value="PsdUridine_s_RsuA/RluB/E/F_cat"/>
</dbReference>
<feature type="region of interest" description="Disordered" evidence="4">
    <location>
        <begin position="1"/>
        <end position="55"/>
    </location>
</feature>
<dbReference type="SUPFAM" id="SSF55120">
    <property type="entry name" value="Pseudouridine synthase"/>
    <property type="match status" value="1"/>
</dbReference>
<dbReference type="SMART" id="SM00363">
    <property type="entry name" value="S4"/>
    <property type="match status" value="1"/>
</dbReference>
<evidence type="ECO:0000256" key="2">
    <source>
        <dbReference type="ARBA" id="ARBA00023235"/>
    </source>
</evidence>
<dbReference type="GO" id="GO:0000455">
    <property type="term" value="P:enzyme-directed rRNA pseudouridine synthesis"/>
    <property type="evidence" value="ECO:0007669"/>
    <property type="project" value="UniProtKB-ARBA"/>
</dbReference>
<dbReference type="SUPFAM" id="SSF55174">
    <property type="entry name" value="Alpha-L RNA-binding motif"/>
    <property type="match status" value="1"/>
</dbReference>
<dbReference type="GO" id="GO:0003723">
    <property type="term" value="F:RNA binding"/>
    <property type="evidence" value="ECO:0007669"/>
    <property type="project" value="UniProtKB-KW"/>
</dbReference>
<dbReference type="EMBL" id="BKCF01000001">
    <property type="protein sequence ID" value="GEQ85311.1"/>
    <property type="molecule type" value="Genomic_DNA"/>
</dbReference>
<dbReference type="Proteomes" id="UP000326994">
    <property type="component" value="Unassembled WGS sequence"/>
</dbReference>
<evidence type="ECO:0000313" key="7">
    <source>
        <dbReference type="Proteomes" id="UP000326994"/>
    </source>
</evidence>
<dbReference type="InterPro" id="IPR020103">
    <property type="entry name" value="PsdUridine_synth_cat_dom_sf"/>
</dbReference>
<dbReference type="InterPro" id="IPR002942">
    <property type="entry name" value="S4_RNA-bd"/>
</dbReference>
<evidence type="ECO:0000256" key="1">
    <source>
        <dbReference type="ARBA" id="ARBA00008348"/>
    </source>
</evidence>
<evidence type="ECO:0000259" key="5">
    <source>
        <dbReference type="SMART" id="SM00363"/>
    </source>
</evidence>
<dbReference type="CDD" id="cd00165">
    <property type="entry name" value="S4"/>
    <property type="match status" value="1"/>
</dbReference>
<keyword evidence="2" id="KW-0413">Isomerase</keyword>
<dbReference type="InterPro" id="IPR006145">
    <property type="entry name" value="PsdUridine_synth_RsuA/RluA"/>
</dbReference>
<gene>
    <name evidence="6" type="ORF">ULMS_08190</name>
</gene>
<dbReference type="Gene3D" id="3.30.70.1560">
    <property type="entry name" value="Alpha-L RNA-binding motif"/>
    <property type="match status" value="1"/>
</dbReference>
<evidence type="ECO:0000313" key="6">
    <source>
        <dbReference type="EMBL" id="GEQ85311.1"/>
    </source>
</evidence>
<dbReference type="Gene3D" id="3.30.70.580">
    <property type="entry name" value="Pseudouridine synthase I, catalytic domain, N-terminal subdomain"/>
    <property type="match status" value="1"/>
</dbReference>
<comment type="caution">
    <text evidence="6">The sequence shown here is derived from an EMBL/GenBank/DDBJ whole genome shotgun (WGS) entry which is preliminary data.</text>
</comment>
<protein>
    <submittedName>
        <fullName evidence="6">Pseudouridylate synthase</fullName>
    </submittedName>
</protein>
<dbReference type="Pfam" id="PF00849">
    <property type="entry name" value="PseudoU_synth_2"/>
    <property type="match status" value="1"/>
</dbReference>
<evidence type="ECO:0000256" key="3">
    <source>
        <dbReference type="PROSITE-ProRule" id="PRU00182"/>
    </source>
</evidence>
<dbReference type="Pfam" id="PF01479">
    <property type="entry name" value="S4"/>
    <property type="match status" value="1"/>
</dbReference>
<feature type="domain" description="RNA-binding S4" evidence="5">
    <location>
        <begin position="61"/>
        <end position="124"/>
    </location>
</feature>
<dbReference type="InterPro" id="IPR020094">
    <property type="entry name" value="TruA/RsuA/RluB/E/F_N"/>
</dbReference>
<dbReference type="InterPro" id="IPR050343">
    <property type="entry name" value="RsuA_PseudoU_synthase"/>
</dbReference>
<organism evidence="6 7">
    <name type="scientific">Patiriisocius marinistellae</name>
    <dbReference type="NCBI Taxonomy" id="2494560"/>
    <lineage>
        <taxon>Bacteria</taxon>
        <taxon>Pseudomonadati</taxon>
        <taxon>Bacteroidota</taxon>
        <taxon>Flavobacteriia</taxon>
        <taxon>Flavobacteriales</taxon>
        <taxon>Flavobacteriaceae</taxon>
        <taxon>Patiriisocius</taxon>
    </lineage>
</organism>
<dbReference type="PROSITE" id="PS50889">
    <property type="entry name" value="S4"/>
    <property type="match status" value="1"/>
</dbReference>
<dbReference type="RefSeq" id="WP_151893239.1">
    <property type="nucleotide sequence ID" value="NZ_BKCF01000001.1"/>
</dbReference>
<name>A0A5J4FZZ0_9FLAO</name>
<keyword evidence="3" id="KW-0694">RNA-binding</keyword>
<keyword evidence="7" id="KW-1185">Reference proteome</keyword>
<dbReference type="PANTHER" id="PTHR47683:SF2">
    <property type="entry name" value="RNA-BINDING S4 DOMAIN-CONTAINING PROTEIN"/>
    <property type="match status" value="1"/>
</dbReference>
<dbReference type="GO" id="GO:0120159">
    <property type="term" value="F:rRNA pseudouridine synthase activity"/>
    <property type="evidence" value="ECO:0007669"/>
    <property type="project" value="UniProtKB-ARBA"/>
</dbReference>
<accession>A0A5J4FZZ0</accession>
<dbReference type="FunFam" id="3.10.290.10:FF:000003">
    <property type="entry name" value="Pseudouridine synthase"/>
    <property type="match status" value="1"/>
</dbReference>
<dbReference type="OrthoDB" id="9807213at2"/>
<comment type="similarity">
    <text evidence="1">Belongs to the pseudouridine synthase RsuA family.</text>
</comment>
<dbReference type="AlphaFoldDB" id="A0A5J4FZZ0"/>
<dbReference type="Gene3D" id="3.10.290.10">
    <property type="entry name" value="RNA-binding S4 domain"/>
    <property type="match status" value="1"/>
</dbReference>